<dbReference type="STRING" id="396268.IV45_GL001346"/>
<protein>
    <submittedName>
        <fullName evidence="5">Transcriptional regulator, AraC family</fullName>
    </submittedName>
</protein>
<dbReference type="PROSITE" id="PS01124">
    <property type="entry name" value="HTH_ARAC_FAMILY_2"/>
    <property type="match status" value="1"/>
</dbReference>
<reference evidence="5 6" key="1">
    <citation type="journal article" date="2015" name="Genome Announc.">
        <title>Expanding the biotechnology potential of lactobacilli through comparative genomics of 213 strains and associated genera.</title>
        <authorList>
            <person name="Sun Z."/>
            <person name="Harris H.M."/>
            <person name="McCann A."/>
            <person name="Guo C."/>
            <person name="Argimon S."/>
            <person name="Zhang W."/>
            <person name="Yang X."/>
            <person name="Jeffery I.B."/>
            <person name="Cooney J.C."/>
            <person name="Kagawa T.F."/>
            <person name="Liu W."/>
            <person name="Song Y."/>
            <person name="Salvetti E."/>
            <person name="Wrobel A."/>
            <person name="Rasinkangas P."/>
            <person name="Parkhill J."/>
            <person name="Rea M.C."/>
            <person name="O'Sullivan O."/>
            <person name="Ritari J."/>
            <person name="Douillard F.P."/>
            <person name="Paul Ross R."/>
            <person name="Yang R."/>
            <person name="Briner A.E."/>
            <person name="Felis G.E."/>
            <person name="de Vos W.M."/>
            <person name="Barrangou R."/>
            <person name="Klaenhammer T.R."/>
            <person name="Caufield P.W."/>
            <person name="Cui Y."/>
            <person name="Zhang H."/>
            <person name="O'Toole P.W."/>
        </authorList>
    </citation>
    <scope>NUCLEOTIDE SEQUENCE [LARGE SCALE GENOMIC DNA]</scope>
    <source>
        <strain evidence="5 6">DSM 17896</strain>
    </source>
</reference>
<accession>A0A0R2IDB3</accession>
<dbReference type="InterPro" id="IPR037923">
    <property type="entry name" value="HTH-like"/>
</dbReference>
<evidence type="ECO:0000259" key="4">
    <source>
        <dbReference type="PROSITE" id="PS01124"/>
    </source>
</evidence>
<proteinExistence type="predicted"/>
<sequence>MFGGHQHTVSGGWSFFEQSHQVLELMVILDGSQITNIRHQLPLTLNAGDAVLIAPGTLHTNKNASKERPLTYMCLHFDFENVLLRSRIISSLTNRLIPAHSILAEKSRAALTRIVDLCRDKKQQSQFRVRAEIEIILLQYLQQLDAITDQITPGRGTQQLPFSDKEAKTARDIALAIQDRVNSRNNDPAFTFADICSSLHLSNGYGHRVFKKVYGVTPLRFINREKYQKAQRLLEYSGNSIEQVAYLVGAANRSIFSKQFKKWSGMTPTEYRKRVKYQRHVYSKDRTGYFE</sequence>
<dbReference type="GO" id="GO:0003700">
    <property type="term" value="F:DNA-binding transcription factor activity"/>
    <property type="evidence" value="ECO:0007669"/>
    <property type="project" value="InterPro"/>
</dbReference>
<gene>
    <name evidence="5" type="ORF">IV45_GL001346</name>
</gene>
<dbReference type="Gene3D" id="1.10.10.60">
    <property type="entry name" value="Homeodomain-like"/>
    <property type="match status" value="2"/>
</dbReference>
<dbReference type="Pfam" id="PF02311">
    <property type="entry name" value="AraC_binding"/>
    <property type="match status" value="1"/>
</dbReference>
<dbReference type="SMART" id="SM00342">
    <property type="entry name" value="HTH_ARAC"/>
    <property type="match status" value="1"/>
</dbReference>
<dbReference type="Gene3D" id="2.60.120.10">
    <property type="entry name" value="Jelly Rolls"/>
    <property type="match status" value="1"/>
</dbReference>
<keyword evidence="1" id="KW-0805">Transcription regulation</keyword>
<dbReference type="SUPFAM" id="SSF46689">
    <property type="entry name" value="Homeodomain-like"/>
    <property type="match status" value="1"/>
</dbReference>
<dbReference type="InterPro" id="IPR020449">
    <property type="entry name" value="Tscrpt_reg_AraC-type_HTH"/>
</dbReference>
<dbReference type="PANTHER" id="PTHR43280">
    <property type="entry name" value="ARAC-FAMILY TRANSCRIPTIONAL REGULATOR"/>
    <property type="match status" value="1"/>
</dbReference>
<organism evidence="5 6">
    <name type="scientific">Limosilactobacillus secaliphilus</name>
    <dbReference type="NCBI Taxonomy" id="396268"/>
    <lineage>
        <taxon>Bacteria</taxon>
        <taxon>Bacillati</taxon>
        <taxon>Bacillota</taxon>
        <taxon>Bacilli</taxon>
        <taxon>Lactobacillales</taxon>
        <taxon>Lactobacillaceae</taxon>
        <taxon>Limosilactobacillus</taxon>
    </lineage>
</organism>
<evidence type="ECO:0000256" key="1">
    <source>
        <dbReference type="ARBA" id="ARBA00023015"/>
    </source>
</evidence>
<dbReference type="PRINTS" id="PR00032">
    <property type="entry name" value="HTHARAC"/>
</dbReference>
<keyword evidence="2" id="KW-0238">DNA-binding</keyword>
<dbReference type="SUPFAM" id="SSF51215">
    <property type="entry name" value="Regulatory protein AraC"/>
    <property type="match status" value="1"/>
</dbReference>
<dbReference type="InterPro" id="IPR009057">
    <property type="entry name" value="Homeodomain-like_sf"/>
</dbReference>
<evidence type="ECO:0000256" key="3">
    <source>
        <dbReference type="ARBA" id="ARBA00023163"/>
    </source>
</evidence>
<evidence type="ECO:0000313" key="5">
    <source>
        <dbReference type="EMBL" id="KRN59597.1"/>
    </source>
</evidence>
<keyword evidence="3" id="KW-0804">Transcription</keyword>
<dbReference type="InterPro" id="IPR003313">
    <property type="entry name" value="AraC-bd"/>
</dbReference>
<dbReference type="GO" id="GO:0043565">
    <property type="term" value="F:sequence-specific DNA binding"/>
    <property type="evidence" value="ECO:0007669"/>
    <property type="project" value="InterPro"/>
</dbReference>
<dbReference type="PANTHER" id="PTHR43280:SF28">
    <property type="entry name" value="HTH-TYPE TRANSCRIPTIONAL ACTIVATOR RHAS"/>
    <property type="match status" value="1"/>
</dbReference>
<dbReference type="PATRIC" id="fig|396268.3.peg.1366"/>
<evidence type="ECO:0000313" key="6">
    <source>
        <dbReference type="Proteomes" id="UP000050934"/>
    </source>
</evidence>
<dbReference type="InterPro" id="IPR018060">
    <property type="entry name" value="HTH_AraC"/>
</dbReference>
<feature type="domain" description="HTH araC/xylS-type" evidence="4">
    <location>
        <begin position="171"/>
        <end position="274"/>
    </location>
</feature>
<comment type="caution">
    <text evidence="5">The sequence shown here is derived from an EMBL/GenBank/DDBJ whole genome shotgun (WGS) entry which is preliminary data.</text>
</comment>
<dbReference type="EMBL" id="JQBW01000004">
    <property type="protein sequence ID" value="KRN59597.1"/>
    <property type="molecule type" value="Genomic_DNA"/>
</dbReference>
<dbReference type="InterPro" id="IPR014710">
    <property type="entry name" value="RmlC-like_jellyroll"/>
</dbReference>
<keyword evidence="6" id="KW-1185">Reference proteome</keyword>
<dbReference type="Pfam" id="PF12833">
    <property type="entry name" value="HTH_18"/>
    <property type="match status" value="1"/>
</dbReference>
<name>A0A0R2IDB3_9LACO</name>
<evidence type="ECO:0000256" key="2">
    <source>
        <dbReference type="ARBA" id="ARBA00023125"/>
    </source>
</evidence>
<dbReference type="AlphaFoldDB" id="A0A0R2IDB3"/>
<dbReference type="Proteomes" id="UP000050934">
    <property type="component" value="Unassembled WGS sequence"/>
</dbReference>